<organism evidence="2 3">
    <name type="scientific">Paenibacillus apis</name>
    <dbReference type="NCBI Taxonomy" id="1792174"/>
    <lineage>
        <taxon>Bacteria</taxon>
        <taxon>Bacillati</taxon>
        <taxon>Bacillota</taxon>
        <taxon>Bacilli</taxon>
        <taxon>Bacillales</taxon>
        <taxon>Paenibacillaceae</taxon>
        <taxon>Paenibacillus</taxon>
    </lineage>
</organism>
<evidence type="ECO:0000313" key="2">
    <source>
        <dbReference type="EMBL" id="GIO40779.1"/>
    </source>
</evidence>
<dbReference type="Gene3D" id="3.90.1200.10">
    <property type="match status" value="1"/>
</dbReference>
<dbReference type="AlphaFoldDB" id="A0A920CKP8"/>
<evidence type="ECO:0000313" key="3">
    <source>
        <dbReference type="Proteomes" id="UP000678895"/>
    </source>
</evidence>
<proteinExistence type="predicted"/>
<dbReference type="RefSeq" id="WP_301624680.1">
    <property type="nucleotide sequence ID" value="NZ_BORS01000002.1"/>
</dbReference>
<sequence>MSSFNEFDIESIKEEIESIQGCNIIQIHKGYSSDKKYIVHSSEDRKFLLRLFELNEYDQKQNEFSILQQMQRYDVECSRPLEIGKSSTAGYMLVSFIEGHDAMDELPKYSVSEQLNIGFEAGVELRKMHQYIAPNHVSPWFERKVNKHTRYIGQYLTCGVRVRNDEKIISFIDQNIKYMKQRPNVFQHDDFHVGNIVVKNKHLSGIIDFNRYDWGDPIHEFLKVGIFSREISIPFSIGQIKGYFQNEQPGELFWRLYSLYLAMCVFSTVVWTLKVTPETMDQMLDKIYTFLEDHDYFNRIKPNWYLEE</sequence>
<dbReference type="PANTHER" id="PTHR41283:SF1">
    <property type="entry name" value="AMINOGLYCOSIDE PHOSPHOTRANSFERASE DOMAIN-CONTAINING PROTEIN"/>
    <property type="match status" value="1"/>
</dbReference>
<name>A0A920CKP8_9BACL</name>
<dbReference type="PANTHER" id="PTHR41283">
    <property type="entry name" value="AMINOGLYCOSIDE PHOSPHOTRANSFERASE"/>
    <property type="match status" value="1"/>
</dbReference>
<accession>A0A920CKP8</accession>
<dbReference type="Pfam" id="PF01636">
    <property type="entry name" value="APH"/>
    <property type="match status" value="1"/>
</dbReference>
<protein>
    <submittedName>
        <fullName evidence="2">Aminoglycoside phosphotransferase</fullName>
    </submittedName>
</protein>
<keyword evidence="3" id="KW-1185">Reference proteome</keyword>
<dbReference type="Proteomes" id="UP000678895">
    <property type="component" value="Unassembled WGS sequence"/>
</dbReference>
<dbReference type="InterPro" id="IPR011009">
    <property type="entry name" value="Kinase-like_dom_sf"/>
</dbReference>
<dbReference type="InterPro" id="IPR002575">
    <property type="entry name" value="Aminoglycoside_PTrfase"/>
</dbReference>
<reference evidence="2" key="1">
    <citation type="submission" date="2021-03" db="EMBL/GenBank/DDBJ databases">
        <title>Antimicrobial resistance genes in bacteria isolated from Japanese honey, and their potential for conferring macrolide and lincosamide resistance in the American foulbrood pathogen Paenibacillus larvae.</title>
        <authorList>
            <person name="Okamoto M."/>
            <person name="Kumagai M."/>
            <person name="Kanamori H."/>
            <person name="Takamatsu D."/>
        </authorList>
    </citation>
    <scope>NUCLEOTIDE SEQUENCE</scope>
    <source>
        <strain evidence="2">J41TS4</strain>
    </source>
</reference>
<gene>
    <name evidence="2" type="ORF">J41TS4_05370</name>
</gene>
<comment type="caution">
    <text evidence="2">The sequence shown here is derived from an EMBL/GenBank/DDBJ whole genome shotgun (WGS) entry which is preliminary data.</text>
</comment>
<dbReference type="EMBL" id="BORS01000002">
    <property type="protein sequence ID" value="GIO40779.1"/>
    <property type="molecule type" value="Genomic_DNA"/>
</dbReference>
<dbReference type="SUPFAM" id="SSF56112">
    <property type="entry name" value="Protein kinase-like (PK-like)"/>
    <property type="match status" value="1"/>
</dbReference>
<evidence type="ECO:0000259" key="1">
    <source>
        <dbReference type="Pfam" id="PF01636"/>
    </source>
</evidence>
<feature type="domain" description="Aminoglycoside phosphotransferase" evidence="1">
    <location>
        <begin position="24"/>
        <end position="248"/>
    </location>
</feature>